<dbReference type="PANTHER" id="PTHR14969:SF62">
    <property type="entry name" value="DECAPRENYLPHOSPHORYL-5-PHOSPHORIBOSE PHOSPHATASE RV3807C-RELATED"/>
    <property type="match status" value="1"/>
</dbReference>
<dbReference type="SMART" id="SM00014">
    <property type="entry name" value="acidPPc"/>
    <property type="match status" value="1"/>
</dbReference>
<dbReference type="KEGG" id="ckw:CKALI_00665"/>
<dbReference type="InterPro" id="IPR036938">
    <property type="entry name" value="PAP2/HPO_sf"/>
</dbReference>
<dbReference type="Pfam" id="PF01569">
    <property type="entry name" value="PAP2"/>
    <property type="match status" value="1"/>
</dbReference>
<dbReference type="Gene3D" id="1.20.144.10">
    <property type="entry name" value="Phosphatidic acid phosphatase type 2/haloperoxidase"/>
    <property type="match status" value="1"/>
</dbReference>
<dbReference type="SUPFAM" id="SSF48317">
    <property type="entry name" value="Acid phosphatase/Vanadium-dependent haloperoxidase"/>
    <property type="match status" value="1"/>
</dbReference>
<keyword evidence="6 7" id="KW-0472">Membrane</keyword>
<protein>
    <submittedName>
        <fullName evidence="9">Undecaprenyl-diphosphatase YbjG</fullName>
        <ecNumber evidence="9">3.6.1.27</ecNumber>
    </submittedName>
</protein>
<dbReference type="PANTHER" id="PTHR14969">
    <property type="entry name" value="SPHINGOSINE-1-PHOSPHATE PHOSPHOHYDROLASE"/>
    <property type="match status" value="1"/>
</dbReference>
<evidence type="ECO:0000256" key="7">
    <source>
        <dbReference type="SAM" id="Phobius"/>
    </source>
</evidence>
<sequence>MAAVGLALALDVLFQPWAVLAYALCIAVMARKPWLVLGVAGAALTTHWLKPLFAVSRPSGGAIAESSYSFPSGHATAAAALAGLLILVWPRWWAISTGVLLALLVGWSRVHLGVHRPVDIAAGYAVGAAWMYVLHLLRGEQILDVAVEEPSQIKGQGQGRVEAPLLDGNDCLAGDA</sequence>
<evidence type="ECO:0000256" key="5">
    <source>
        <dbReference type="ARBA" id="ARBA00022989"/>
    </source>
</evidence>
<feature type="transmembrane region" description="Helical" evidence="7">
    <location>
        <begin position="92"/>
        <end position="110"/>
    </location>
</feature>
<dbReference type="AlphaFoldDB" id="A0A6B8VHF6"/>
<evidence type="ECO:0000256" key="4">
    <source>
        <dbReference type="ARBA" id="ARBA00022801"/>
    </source>
</evidence>
<dbReference type="EMBL" id="CP046452">
    <property type="protein sequence ID" value="QGU01034.1"/>
    <property type="molecule type" value="Genomic_DNA"/>
</dbReference>
<keyword evidence="4 9" id="KW-0378">Hydrolase</keyword>
<gene>
    <name evidence="9" type="primary">ybjG</name>
    <name evidence="9" type="ORF">CKALI_00665</name>
</gene>
<dbReference type="EC" id="3.6.1.27" evidence="9"/>
<keyword evidence="5 7" id="KW-1133">Transmembrane helix</keyword>
<evidence type="ECO:0000256" key="3">
    <source>
        <dbReference type="ARBA" id="ARBA00022692"/>
    </source>
</evidence>
<dbReference type="GO" id="GO:0005886">
    <property type="term" value="C:plasma membrane"/>
    <property type="evidence" value="ECO:0007669"/>
    <property type="project" value="UniProtKB-SubCell"/>
</dbReference>
<dbReference type="Proteomes" id="UP000427071">
    <property type="component" value="Chromosome"/>
</dbReference>
<dbReference type="GO" id="GO:0050380">
    <property type="term" value="F:undecaprenyl-diphosphatase activity"/>
    <property type="evidence" value="ECO:0007669"/>
    <property type="project" value="UniProtKB-EC"/>
</dbReference>
<feature type="transmembrane region" description="Helical" evidence="7">
    <location>
        <begin position="33"/>
        <end position="55"/>
    </location>
</feature>
<evidence type="ECO:0000256" key="1">
    <source>
        <dbReference type="ARBA" id="ARBA00004651"/>
    </source>
</evidence>
<evidence type="ECO:0000313" key="10">
    <source>
        <dbReference type="Proteomes" id="UP000427071"/>
    </source>
</evidence>
<organism evidence="9 10">
    <name type="scientific">Corynebacterium kalinowskii</name>
    <dbReference type="NCBI Taxonomy" id="2675216"/>
    <lineage>
        <taxon>Bacteria</taxon>
        <taxon>Bacillati</taxon>
        <taxon>Actinomycetota</taxon>
        <taxon>Actinomycetes</taxon>
        <taxon>Mycobacteriales</taxon>
        <taxon>Corynebacteriaceae</taxon>
        <taxon>Corynebacterium</taxon>
    </lineage>
</organism>
<keyword evidence="10" id="KW-1185">Reference proteome</keyword>
<evidence type="ECO:0000259" key="8">
    <source>
        <dbReference type="SMART" id="SM00014"/>
    </source>
</evidence>
<feature type="transmembrane region" description="Helical" evidence="7">
    <location>
        <begin position="67"/>
        <end position="86"/>
    </location>
</feature>
<dbReference type="InterPro" id="IPR000326">
    <property type="entry name" value="PAP2/HPO"/>
</dbReference>
<proteinExistence type="predicted"/>
<evidence type="ECO:0000256" key="6">
    <source>
        <dbReference type="ARBA" id="ARBA00023136"/>
    </source>
</evidence>
<feature type="domain" description="Phosphatidic acid phosphatase type 2/haloperoxidase" evidence="8">
    <location>
        <begin position="24"/>
        <end position="135"/>
    </location>
</feature>
<keyword evidence="2" id="KW-1003">Cell membrane</keyword>
<evidence type="ECO:0000313" key="9">
    <source>
        <dbReference type="EMBL" id="QGU01034.1"/>
    </source>
</evidence>
<name>A0A6B8VHF6_9CORY</name>
<accession>A0A6B8VHF6</accession>
<keyword evidence="3 7" id="KW-0812">Transmembrane</keyword>
<evidence type="ECO:0000256" key="2">
    <source>
        <dbReference type="ARBA" id="ARBA00022475"/>
    </source>
</evidence>
<comment type="subcellular location">
    <subcellularLocation>
        <location evidence="1">Cell membrane</location>
        <topology evidence="1">Multi-pass membrane protein</topology>
    </subcellularLocation>
</comment>
<reference evidence="10" key="1">
    <citation type="submission" date="2019-11" db="EMBL/GenBank/DDBJ databases">
        <title>Complete genome sequence of Corynebacterium kalinowskii 1959, a novel Corynebacterium species isolated from soil of a small paddock in Vilsendorf, Germany.</title>
        <authorList>
            <person name="Schaffert L."/>
            <person name="Ruwe M."/>
            <person name="Milse J."/>
            <person name="Hanuschka K."/>
            <person name="Ortseifen V."/>
            <person name="Droste J."/>
            <person name="Brandt D."/>
            <person name="Schlueter L."/>
            <person name="Kutter Y."/>
            <person name="Vinke S."/>
            <person name="Viehoefer P."/>
            <person name="Jacob L."/>
            <person name="Luebke N.-C."/>
            <person name="Schulte-Berndt E."/>
            <person name="Hain C."/>
            <person name="Linder M."/>
            <person name="Schmidt P."/>
            <person name="Wollenschlaeger L."/>
            <person name="Luttermann T."/>
            <person name="Thieme E."/>
            <person name="Hassa J."/>
            <person name="Haak M."/>
            <person name="Wittchen M."/>
            <person name="Mentz A."/>
            <person name="Persicke M."/>
            <person name="Busche T."/>
            <person name="Ruckert C."/>
        </authorList>
    </citation>
    <scope>NUCLEOTIDE SEQUENCE [LARGE SCALE GENOMIC DNA]</scope>
    <source>
        <strain evidence="10">1959</strain>
    </source>
</reference>